<name>A0A552DB63_MICAE</name>
<comment type="caution">
    <text evidence="1">The sequence shown here is derived from an EMBL/GenBank/DDBJ whole genome shotgun (WGS) entry which is preliminary data.</text>
</comment>
<accession>A0A552DB63</accession>
<gene>
    <name evidence="1" type="ORF">EWV80_19260</name>
</gene>
<organism evidence="1 2">
    <name type="scientific">Microcystis aeruginosa Ma_QC_B_20070730_S2</name>
    <dbReference type="NCBI Taxonomy" id="2486256"/>
    <lineage>
        <taxon>Bacteria</taxon>
        <taxon>Bacillati</taxon>
        <taxon>Cyanobacteriota</taxon>
        <taxon>Cyanophyceae</taxon>
        <taxon>Oscillatoriophycideae</taxon>
        <taxon>Chroococcales</taxon>
        <taxon>Microcystaceae</taxon>
        <taxon>Microcystis</taxon>
    </lineage>
</organism>
<proteinExistence type="predicted"/>
<dbReference type="Proteomes" id="UP000320551">
    <property type="component" value="Unassembled WGS sequence"/>
</dbReference>
<dbReference type="AlphaFoldDB" id="A0A552DB63"/>
<reference evidence="1 2" key="1">
    <citation type="submission" date="2019-01" db="EMBL/GenBank/DDBJ databases">
        <title>Coherence of Microcystis species and biogeography revealed through population genomics.</title>
        <authorList>
            <person name="Perez-Carrascal O.M."/>
            <person name="Terrat Y."/>
            <person name="Giani A."/>
            <person name="Fortin N."/>
            <person name="Tromas N."/>
            <person name="Shapiro B.J."/>
        </authorList>
    </citation>
    <scope>NUCLEOTIDE SEQUENCE [LARGE SCALE GENOMIC DNA]</scope>
    <source>
        <strain evidence="1">Ma_QC_B_20070730_S2</strain>
    </source>
</reference>
<sequence>MNIQLVESLVNAIKSLSLEEQELLGKKLKDHPSWEIALERIDATRKAIYERRQGNPFETDVTEIIHQMREERNRQLIEVRCRRHCVAVRRSGRGRVCGY</sequence>
<dbReference type="EMBL" id="SFBK01000253">
    <property type="protein sequence ID" value="TRU19435.1"/>
    <property type="molecule type" value="Genomic_DNA"/>
</dbReference>
<protein>
    <submittedName>
        <fullName evidence="1">Uncharacterized protein</fullName>
    </submittedName>
</protein>
<evidence type="ECO:0000313" key="1">
    <source>
        <dbReference type="EMBL" id="TRU19435.1"/>
    </source>
</evidence>
<evidence type="ECO:0000313" key="2">
    <source>
        <dbReference type="Proteomes" id="UP000320551"/>
    </source>
</evidence>